<keyword evidence="2" id="KW-1185">Reference proteome</keyword>
<accession>A0A841DFT2</accession>
<comment type="caution">
    <text evidence="1">The sequence shown here is derived from an EMBL/GenBank/DDBJ whole genome shotgun (WGS) entry which is preliminary data.</text>
</comment>
<evidence type="ECO:0000313" key="1">
    <source>
        <dbReference type="EMBL" id="MBB5977372.1"/>
    </source>
</evidence>
<evidence type="ECO:0008006" key="3">
    <source>
        <dbReference type="Google" id="ProtNLM"/>
    </source>
</evidence>
<proteinExistence type="predicted"/>
<dbReference type="Proteomes" id="UP000558997">
    <property type="component" value="Unassembled WGS sequence"/>
</dbReference>
<dbReference type="EMBL" id="JACHNF010000001">
    <property type="protein sequence ID" value="MBB5977372.1"/>
    <property type="molecule type" value="Genomic_DNA"/>
</dbReference>
<protein>
    <recommendedName>
        <fullName evidence="3">Phosphodiester glycosidase domain-containing protein</fullName>
    </recommendedName>
</protein>
<organism evidence="1 2">
    <name type="scientific">Kribbella solani</name>
    <dbReference type="NCBI Taxonomy" id="236067"/>
    <lineage>
        <taxon>Bacteria</taxon>
        <taxon>Bacillati</taxon>
        <taxon>Actinomycetota</taxon>
        <taxon>Actinomycetes</taxon>
        <taxon>Propionibacteriales</taxon>
        <taxon>Kribbellaceae</taxon>
        <taxon>Kribbella</taxon>
    </lineage>
</organism>
<reference evidence="1 2" key="1">
    <citation type="submission" date="2020-08" db="EMBL/GenBank/DDBJ databases">
        <title>Sequencing the genomes of 1000 actinobacteria strains.</title>
        <authorList>
            <person name="Klenk H.-P."/>
        </authorList>
    </citation>
    <scope>NUCLEOTIDE SEQUENCE [LARGE SCALE GENOMIC DNA]</scope>
    <source>
        <strain evidence="1 2">DSM 17294</strain>
    </source>
</reference>
<sequence length="83" mass="8240">MQLAGIFAATGIGQDGDPGFAMELDGGGSAAVGVQQDKFTKVGGALAASGCPGAPVWCTKPGQPDGKPRPVPTWLGFDLTVVP</sequence>
<name>A0A841DFT2_9ACTN</name>
<evidence type="ECO:0000313" key="2">
    <source>
        <dbReference type="Proteomes" id="UP000558997"/>
    </source>
</evidence>
<dbReference type="RefSeq" id="WP_184831286.1">
    <property type="nucleotide sequence ID" value="NZ_BAAAVN010000014.1"/>
</dbReference>
<gene>
    <name evidence="1" type="ORF">HDA44_000713</name>
</gene>
<dbReference type="AlphaFoldDB" id="A0A841DFT2"/>